<comment type="caution">
    <text evidence="1">The sequence shown here is derived from an EMBL/GenBank/DDBJ whole genome shotgun (WGS) entry which is preliminary data.</text>
</comment>
<evidence type="ECO:0000313" key="1">
    <source>
        <dbReference type="EMBL" id="MCK2214893.1"/>
    </source>
</evidence>
<dbReference type="RefSeq" id="WP_242374329.1">
    <property type="nucleotide sequence ID" value="NZ_JAKRKC020000001.1"/>
</dbReference>
<keyword evidence="2" id="KW-1185">Reference proteome</keyword>
<name>A0ABT0FRW2_9ACTN</name>
<dbReference type="EMBL" id="JAKRKC020000001">
    <property type="protein sequence ID" value="MCK2214893.1"/>
    <property type="molecule type" value="Genomic_DNA"/>
</dbReference>
<accession>A0ABT0FRW2</accession>
<protein>
    <submittedName>
        <fullName evidence="1">Uncharacterized protein</fullName>
    </submittedName>
</protein>
<gene>
    <name evidence="1" type="ORF">MF672_014000</name>
</gene>
<evidence type="ECO:0000313" key="2">
    <source>
        <dbReference type="Proteomes" id="UP001317259"/>
    </source>
</evidence>
<reference evidence="1 2" key="1">
    <citation type="submission" date="2022-04" db="EMBL/GenBank/DDBJ databases">
        <title>Genome draft of Actinomadura sp. ATCC 31491.</title>
        <authorList>
            <person name="Shi X."/>
            <person name="Du Y."/>
        </authorList>
    </citation>
    <scope>NUCLEOTIDE SEQUENCE [LARGE SCALE GENOMIC DNA]</scope>
    <source>
        <strain evidence="1 2">ATCC 31491</strain>
    </source>
</reference>
<dbReference type="Proteomes" id="UP001317259">
    <property type="component" value="Unassembled WGS sequence"/>
</dbReference>
<organism evidence="1 2">
    <name type="scientific">Actinomadura luzonensis</name>
    <dbReference type="NCBI Taxonomy" id="2805427"/>
    <lineage>
        <taxon>Bacteria</taxon>
        <taxon>Bacillati</taxon>
        <taxon>Actinomycetota</taxon>
        <taxon>Actinomycetes</taxon>
        <taxon>Streptosporangiales</taxon>
        <taxon>Thermomonosporaceae</taxon>
        <taxon>Actinomadura</taxon>
    </lineage>
</organism>
<proteinExistence type="predicted"/>
<sequence length="114" mass="13754">MIVMEPCQPRDRYSPRQLLHRFDKRDQRPMARLRHDEQEMGRTIAEARRAYQEGREVFVFRLRVKPERMRAWAVPEAPELIEGVEREGWYLSHVSESLIGDAHPLMTCILRRRR</sequence>